<comment type="subcellular location">
    <subcellularLocation>
        <location evidence="1">Cell membrane</location>
        <topology evidence="1">Peripheral membrane protein</topology>
        <orientation evidence="1">Cytoplasmic side</orientation>
    </subcellularLocation>
</comment>
<keyword evidence="7" id="KW-1278">Translocase</keyword>
<comment type="similarity">
    <text evidence="10">Belongs to the ABC transporter superfamily. Drug exporter-1 (DrugE1) (TC 3.A.1.105) family.</text>
</comment>
<dbReference type="GO" id="GO:0043215">
    <property type="term" value="P:daunorubicin transport"/>
    <property type="evidence" value="ECO:0007669"/>
    <property type="project" value="InterPro"/>
</dbReference>
<keyword evidence="9" id="KW-0046">Antibiotic resistance</keyword>
<evidence type="ECO:0000256" key="7">
    <source>
        <dbReference type="ARBA" id="ARBA00022967"/>
    </source>
</evidence>
<accession>A0A6C1BYF9</accession>
<dbReference type="Proteomes" id="UP000298111">
    <property type="component" value="Unassembled WGS sequence"/>
</dbReference>
<dbReference type="NCBIfam" id="TIGR01188">
    <property type="entry name" value="drrA"/>
    <property type="match status" value="1"/>
</dbReference>
<dbReference type="GO" id="GO:0005524">
    <property type="term" value="F:ATP binding"/>
    <property type="evidence" value="ECO:0007669"/>
    <property type="project" value="UniProtKB-KW"/>
</dbReference>
<dbReference type="RefSeq" id="WP_016467338.1">
    <property type="nucleotide sequence ID" value="NZ_BNEJ01000017.1"/>
</dbReference>
<keyword evidence="5" id="KW-0547">Nucleotide-binding</keyword>
<dbReference type="InterPro" id="IPR017871">
    <property type="entry name" value="ABC_transporter-like_CS"/>
</dbReference>
<dbReference type="GO" id="GO:0005886">
    <property type="term" value="C:plasma membrane"/>
    <property type="evidence" value="ECO:0007669"/>
    <property type="project" value="UniProtKB-SubCell"/>
</dbReference>
<proteinExistence type="inferred from homology"/>
<dbReference type="EMBL" id="RCIY01000106">
    <property type="protein sequence ID" value="TGG76223.1"/>
    <property type="molecule type" value="Genomic_DNA"/>
</dbReference>
<reference evidence="13 14" key="1">
    <citation type="submission" date="2018-10" db="EMBL/GenBank/DDBJ databases">
        <title>Isolation of pseudouridimycin from Streptomyces albus DSM 40763.</title>
        <authorList>
            <person name="Rosenqvist P."/>
            <person name="Metsae-Ketelae M."/>
            <person name="Virta P."/>
        </authorList>
    </citation>
    <scope>NUCLEOTIDE SEQUENCE [LARGE SCALE GENOMIC DNA]</scope>
    <source>
        <strain evidence="13 14">DSM 40763</strain>
    </source>
</reference>
<dbReference type="EC" id="7.6.2.2" evidence="2"/>
<feature type="region of interest" description="Disordered" evidence="11">
    <location>
        <begin position="307"/>
        <end position="339"/>
    </location>
</feature>
<dbReference type="Pfam" id="PF13732">
    <property type="entry name" value="DrrA1-3_C"/>
    <property type="match status" value="1"/>
</dbReference>
<dbReference type="InterPro" id="IPR050763">
    <property type="entry name" value="ABC_transporter_ATP-binding"/>
</dbReference>
<dbReference type="GO" id="GO:1900753">
    <property type="term" value="P:doxorubicin transport"/>
    <property type="evidence" value="ECO:0007669"/>
    <property type="project" value="InterPro"/>
</dbReference>
<dbReference type="PANTHER" id="PTHR42711:SF19">
    <property type="entry name" value="DOXORUBICIN RESISTANCE ATP-BINDING PROTEIN DRRA"/>
    <property type="match status" value="1"/>
</dbReference>
<evidence type="ECO:0000259" key="12">
    <source>
        <dbReference type="PROSITE" id="PS50893"/>
    </source>
</evidence>
<dbReference type="PANTHER" id="PTHR42711">
    <property type="entry name" value="ABC TRANSPORTER ATP-BINDING PROTEIN"/>
    <property type="match status" value="1"/>
</dbReference>
<evidence type="ECO:0000256" key="3">
    <source>
        <dbReference type="ARBA" id="ARBA00022448"/>
    </source>
</evidence>
<dbReference type="GO" id="GO:0016887">
    <property type="term" value="F:ATP hydrolysis activity"/>
    <property type="evidence" value="ECO:0007669"/>
    <property type="project" value="InterPro"/>
</dbReference>
<evidence type="ECO:0000256" key="9">
    <source>
        <dbReference type="ARBA" id="ARBA00023251"/>
    </source>
</evidence>
<keyword evidence="3" id="KW-0813">Transport</keyword>
<evidence type="ECO:0000256" key="1">
    <source>
        <dbReference type="ARBA" id="ARBA00004413"/>
    </source>
</evidence>
<dbReference type="InterPro" id="IPR005894">
    <property type="entry name" value="DrrA"/>
</dbReference>
<name>A0A6C1BYF9_9ACTN</name>
<evidence type="ECO:0000256" key="11">
    <source>
        <dbReference type="SAM" id="MobiDB-lite"/>
    </source>
</evidence>
<keyword evidence="8" id="KW-0472">Membrane</keyword>
<dbReference type="PROSITE" id="PS00211">
    <property type="entry name" value="ABC_TRANSPORTER_1"/>
    <property type="match status" value="1"/>
</dbReference>
<evidence type="ECO:0000313" key="14">
    <source>
        <dbReference type="Proteomes" id="UP000298111"/>
    </source>
</evidence>
<dbReference type="GeneID" id="75185325"/>
<protein>
    <recommendedName>
        <fullName evidence="2">ABC-type xenobiotic transporter</fullName>
        <ecNumber evidence="2">7.6.2.2</ecNumber>
    </recommendedName>
</protein>
<comment type="caution">
    <text evidence="13">The sequence shown here is derived from an EMBL/GenBank/DDBJ whole genome shotgun (WGS) entry which is preliminary data.</text>
</comment>
<dbReference type="SMART" id="SM00382">
    <property type="entry name" value="AAA"/>
    <property type="match status" value="1"/>
</dbReference>
<evidence type="ECO:0000313" key="13">
    <source>
        <dbReference type="EMBL" id="TGG76223.1"/>
    </source>
</evidence>
<dbReference type="InterPro" id="IPR003593">
    <property type="entry name" value="AAA+_ATPase"/>
</dbReference>
<dbReference type="Gene3D" id="3.40.50.300">
    <property type="entry name" value="P-loop containing nucleotide triphosphate hydrolases"/>
    <property type="match status" value="1"/>
</dbReference>
<evidence type="ECO:0000256" key="10">
    <source>
        <dbReference type="ARBA" id="ARBA00049985"/>
    </source>
</evidence>
<dbReference type="InterPro" id="IPR027417">
    <property type="entry name" value="P-loop_NTPase"/>
</dbReference>
<organism evidence="13 14">
    <name type="scientific">Streptomyces albus</name>
    <dbReference type="NCBI Taxonomy" id="1888"/>
    <lineage>
        <taxon>Bacteria</taxon>
        <taxon>Bacillati</taxon>
        <taxon>Actinomycetota</taxon>
        <taxon>Actinomycetes</taxon>
        <taxon>Kitasatosporales</taxon>
        <taxon>Streptomycetaceae</taxon>
        <taxon>Streptomyces</taxon>
    </lineage>
</organism>
<sequence>MTYTIETRGLVKRFGEVTALDGLDLTARQGTVLGVLGPNGAGKTTAVRILASLLRPDEGSARVCGWDVARHPHEVRRLIGLTGQYASVDQDLTGQQNIVLVARLLGFSRSAARRRAAELLGRFGLTDAAGRKARTYSGGMRRRLDLAVCLVGDPSVLYLDEPTTGLDPESRSQLWDIVRGLVTGGTTVLLTTQYMDEADQLSDDIVVIDAGKSIATGTPEELKAKTDRQTLEIQPADPAQLETAGKLVAELSGTRPHVAGTQLRLHVNDLALPGAVLRRLDEAGIEVMELALRKPSLNEVFLSLTGHQNRHEDPATATTEAAGPAETAEPAEAAERSRT</sequence>
<evidence type="ECO:0000256" key="2">
    <source>
        <dbReference type="ARBA" id="ARBA00012191"/>
    </source>
</evidence>
<gene>
    <name evidence="13" type="ORF">D8771_29865</name>
</gene>
<dbReference type="GO" id="GO:0008559">
    <property type="term" value="F:ABC-type xenobiotic transporter activity"/>
    <property type="evidence" value="ECO:0007669"/>
    <property type="project" value="UniProtKB-EC"/>
</dbReference>
<evidence type="ECO:0000256" key="6">
    <source>
        <dbReference type="ARBA" id="ARBA00022840"/>
    </source>
</evidence>
<dbReference type="InterPro" id="IPR025302">
    <property type="entry name" value="DrrA1/2-like_C"/>
</dbReference>
<keyword evidence="6 13" id="KW-0067">ATP-binding</keyword>
<dbReference type="Pfam" id="PF00005">
    <property type="entry name" value="ABC_tran"/>
    <property type="match status" value="1"/>
</dbReference>
<dbReference type="AlphaFoldDB" id="A0A6C1BYF9"/>
<dbReference type="InterPro" id="IPR003439">
    <property type="entry name" value="ABC_transporter-like_ATP-bd"/>
</dbReference>
<keyword evidence="4" id="KW-1003">Cell membrane</keyword>
<dbReference type="SUPFAM" id="SSF52540">
    <property type="entry name" value="P-loop containing nucleoside triphosphate hydrolases"/>
    <property type="match status" value="1"/>
</dbReference>
<evidence type="ECO:0000256" key="4">
    <source>
        <dbReference type="ARBA" id="ARBA00022475"/>
    </source>
</evidence>
<dbReference type="PROSITE" id="PS50893">
    <property type="entry name" value="ABC_TRANSPORTER_2"/>
    <property type="match status" value="1"/>
</dbReference>
<dbReference type="GO" id="GO:0046677">
    <property type="term" value="P:response to antibiotic"/>
    <property type="evidence" value="ECO:0007669"/>
    <property type="project" value="UniProtKB-KW"/>
</dbReference>
<feature type="domain" description="ABC transporter" evidence="12">
    <location>
        <begin position="5"/>
        <end position="235"/>
    </location>
</feature>
<evidence type="ECO:0000256" key="5">
    <source>
        <dbReference type="ARBA" id="ARBA00022741"/>
    </source>
</evidence>
<feature type="compositionally biased region" description="Low complexity" evidence="11">
    <location>
        <begin position="315"/>
        <end position="331"/>
    </location>
</feature>
<dbReference type="FunFam" id="3.40.50.300:FF:000589">
    <property type="entry name" value="ABC transporter, ATP-binding subunit"/>
    <property type="match status" value="1"/>
</dbReference>
<evidence type="ECO:0000256" key="8">
    <source>
        <dbReference type="ARBA" id="ARBA00023136"/>
    </source>
</evidence>